<keyword evidence="12" id="KW-0934">Plastid</keyword>
<evidence type="ECO:0000256" key="10">
    <source>
        <dbReference type="HAMAP-Rule" id="MF_01456"/>
    </source>
</evidence>
<geneLocation type="chloroplast" evidence="12"/>
<evidence type="ECO:0000256" key="4">
    <source>
        <dbReference type="ARBA" id="ARBA00022448"/>
    </source>
</evidence>
<dbReference type="Gene3D" id="1.10.287.3510">
    <property type="match status" value="1"/>
</dbReference>
<dbReference type="Gene3D" id="1.10.645.10">
    <property type="entry name" value="Cytochrome-c3 Hydrogenase, chain B"/>
    <property type="match status" value="1"/>
</dbReference>
<dbReference type="SUPFAM" id="SSF56762">
    <property type="entry name" value="HydB/Nqo4-like"/>
    <property type="match status" value="1"/>
</dbReference>
<evidence type="ECO:0000256" key="1">
    <source>
        <dbReference type="ARBA" id="ARBA00004141"/>
    </source>
</evidence>
<evidence type="ECO:0000256" key="6">
    <source>
        <dbReference type="ARBA" id="ARBA00022857"/>
    </source>
</evidence>
<evidence type="ECO:0000256" key="2">
    <source>
        <dbReference type="ARBA" id="ARBA00005769"/>
    </source>
</evidence>
<dbReference type="Pfam" id="PF00420">
    <property type="entry name" value="Oxidored_q2"/>
    <property type="match status" value="1"/>
</dbReference>
<evidence type="ECO:0000256" key="9">
    <source>
        <dbReference type="ARBA" id="ARBA00023136"/>
    </source>
</evidence>
<dbReference type="GO" id="GO:0048038">
    <property type="term" value="F:quinone binding"/>
    <property type="evidence" value="ECO:0007669"/>
    <property type="project" value="UniProtKB-KW"/>
</dbReference>
<dbReference type="InterPro" id="IPR001135">
    <property type="entry name" value="NADH_Q_OxRdtase_suD"/>
</dbReference>
<comment type="catalytic activity">
    <reaction evidence="10">
        <text>a plastoquinone + NADH + (n+1) H(+)(in) = a plastoquinol + NAD(+) + n H(+)(out)</text>
        <dbReference type="Rhea" id="RHEA:42608"/>
        <dbReference type="Rhea" id="RHEA-COMP:9561"/>
        <dbReference type="Rhea" id="RHEA-COMP:9562"/>
        <dbReference type="ChEBI" id="CHEBI:15378"/>
        <dbReference type="ChEBI" id="CHEBI:17757"/>
        <dbReference type="ChEBI" id="CHEBI:57540"/>
        <dbReference type="ChEBI" id="CHEBI:57945"/>
        <dbReference type="ChEBI" id="CHEBI:62192"/>
    </reaction>
</comment>
<proteinExistence type="inferred from homology"/>
<comment type="similarity">
    <text evidence="2">Belongs to the complex I 49 kDa subunit family.</text>
</comment>
<keyword evidence="8 10" id="KW-1133">Transmembrane helix</keyword>
<dbReference type="AlphaFoldDB" id="A0A6B9XTR1"/>
<dbReference type="FunFam" id="1.10.287.3510:FF:000001">
    <property type="entry name" value="NADH-quinone oxidoreductase subunit K"/>
    <property type="match status" value="1"/>
</dbReference>
<evidence type="ECO:0000313" key="12">
    <source>
        <dbReference type="EMBL" id="QHR85746.1"/>
    </source>
</evidence>
<keyword evidence="6 10" id="KW-0521">NADP</keyword>
<name>A0A6B9XTR1_9ASPA</name>
<evidence type="ECO:0000256" key="5">
    <source>
        <dbReference type="ARBA" id="ARBA00022692"/>
    </source>
</evidence>
<protein>
    <recommendedName>
        <fullName evidence="10">NAD(P)H-quinone oxidoreductase subunit 4L, chloroplastic</fullName>
        <ecNumber evidence="10">7.1.1.-</ecNumber>
    </recommendedName>
    <alternativeName>
        <fullName evidence="10">NAD(P)H dehydrogenase subunit 4L</fullName>
    </alternativeName>
    <alternativeName>
        <fullName evidence="10">NADH-plastoquinone oxidoreductase subunit 4L</fullName>
    </alternativeName>
</protein>
<comment type="function">
    <text evidence="10">NDH shuttles electrons from NAD(P)H:plastoquinone, via FMN and iron-sulfur (Fe-S) centers, to quinones in the photosynthetic chain and possibly in a chloroplast respiratory chain. The immediate electron acceptor for the enzyme in this species is believed to be plastoquinone. Couples the redox reaction to proton translocation, and thus conserves the redox energy in a proton gradient.</text>
</comment>
<dbReference type="Pfam" id="PF00346">
    <property type="entry name" value="Complex1_49kDa"/>
    <property type="match status" value="1"/>
</dbReference>
<keyword evidence="10" id="KW-0874">Quinone</keyword>
<keyword evidence="5 10" id="KW-0812">Transmembrane</keyword>
<dbReference type="EMBL" id="MN915016">
    <property type="protein sequence ID" value="QHR85746.1"/>
    <property type="molecule type" value="Genomic_DNA"/>
</dbReference>
<dbReference type="GO" id="GO:0016655">
    <property type="term" value="F:oxidoreductase activity, acting on NAD(P)H, quinone or similar compound as acceptor"/>
    <property type="evidence" value="ECO:0007669"/>
    <property type="project" value="UniProtKB-UniRule"/>
</dbReference>
<accession>A0A6B9XTR1</accession>
<dbReference type="GO" id="GO:0009535">
    <property type="term" value="C:chloroplast thylakoid membrane"/>
    <property type="evidence" value="ECO:0007669"/>
    <property type="project" value="UniProtKB-SubCell"/>
</dbReference>
<feature type="domain" description="NADH-quinone oxidoreductase subunit D" evidence="11">
    <location>
        <begin position="39"/>
        <end position="135"/>
    </location>
</feature>
<dbReference type="InterPro" id="IPR001133">
    <property type="entry name" value="NADH_UbQ_OxRdtase_chain4L/K"/>
</dbReference>
<comment type="subcellular location">
    <subcellularLocation>
        <location evidence="1">Membrane</location>
        <topology evidence="1">Multi-pass membrane protein</topology>
    </subcellularLocation>
    <subcellularLocation>
        <location evidence="10">Plastid</location>
        <location evidence="10">Chloroplast thylakoid membrane</location>
        <topology evidence="10">Multi-pass membrane protein</topology>
    </subcellularLocation>
</comment>
<dbReference type="HAMAP" id="MF_01456">
    <property type="entry name" value="NDH1_NuoK"/>
    <property type="match status" value="1"/>
</dbReference>
<evidence type="ECO:0000256" key="8">
    <source>
        <dbReference type="ARBA" id="ARBA00022989"/>
    </source>
</evidence>
<comment type="caution">
    <text evidence="10">Lacks conserved residue(s) required for the propagation of feature annotation.</text>
</comment>
<dbReference type="InterPro" id="IPR022885">
    <property type="entry name" value="NDH1_su_D/H"/>
</dbReference>
<keyword evidence="4 10" id="KW-0813">Transport</keyword>
<keyword evidence="9 10" id="KW-0472">Membrane</keyword>
<dbReference type="RefSeq" id="YP_009726224.1">
    <property type="nucleotide sequence ID" value="NC_045854.1"/>
</dbReference>
<organism evidence="12">
    <name type="scientific">Dendrobium pseudotenellum</name>
    <dbReference type="NCBI Taxonomy" id="1354200"/>
    <lineage>
        <taxon>Eukaryota</taxon>
        <taxon>Viridiplantae</taxon>
        <taxon>Streptophyta</taxon>
        <taxon>Embryophyta</taxon>
        <taxon>Tracheophyta</taxon>
        <taxon>Spermatophyta</taxon>
        <taxon>Magnoliopsida</taxon>
        <taxon>Liliopsida</taxon>
        <taxon>Asparagales</taxon>
        <taxon>Orchidaceae</taxon>
        <taxon>Epidendroideae</taxon>
        <taxon>Malaxideae</taxon>
        <taxon>Dendrobiinae</taxon>
        <taxon>Dendrobium</taxon>
    </lineage>
</organism>
<evidence type="ECO:0000256" key="7">
    <source>
        <dbReference type="ARBA" id="ARBA00022957"/>
    </source>
</evidence>
<dbReference type="NCBIfam" id="NF004320">
    <property type="entry name" value="PRK05715.1-2"/>
    <property type="match status" value="1"/>
</dbReference>
<dbReference type="GO" id="GO:0019684">
    <property type="term" value="P:photosynthesis, light reaction"/>
    <property type="evidence" value="ECO:0007669"/>
    <property type="project" value="UniProtKB-UniRule"/>
</dbReference>
<dbReference type="InterPro" id="IPR039428">
    <property type="entry name" value="NUOK/Mnh_C1-like"/>
</dbReference>
<gene>
    <name evidence="10 12" type="primary">ndhE</name>
</gene>
<feature type="transmembrane region" description="Helical" evidence="10">
    <location>
        <begin position="196"/>
        <end position="219"/>
    </location>
</feature>
<evidence type="ECO:0000256" key="3">
    <source>
        <dbReference type="ARBA" id="ARBA00010519"/>
    </source>
</evidence>
<reference evidence="12" key="1">
    <citation type="submission" date="2020-01" db="EMBL/GenBank/DDBJ databases">
        <title>The complete chloroplast genome of Dendrobium pseudotenellum.</title>
        <authorList>
            <person name="Tan Q.-Q."/>
            <person name="Luo Y."/>
            <person name="Li L."/>
        </authorList>
    </citation>
    <scope>NUCLEOTIDE SEQUENCE</scope>
</reference>
<feature type="transmembrane region" description="Helical" evidence="10">
    <location>
        <begin position="21"/>
        <end position="38"/>
    </location>
</feature>
<dbReference type="EC" id="7.1.1.-" evidence="10"/>
<sequence length="236" mass="26959">MHQNDWKVFKCLKERASYIRVIMLELTSLLLWLGPFMADIGAQTPFFYILRERELIYDLFEAATGMRMMHNSFRIGGVAADLPSGWIDKCFDFCDYFLTEVVEYQKLITRNPIFLERVEGVGLIGGEETIIWGLSMMLEHVLFLSVYLFSIGIYGLITSRSMVRALMCLELILNSVNLNLVTFSDIFDSRQLKGEIFSIFFIAIAAAEAAIGLAIVSSIHRNRKSTRINQSNLLNN</sequence>
<dbReference type="GO" id="GO:0042773">
    <property type="term" value="P:ATP synthesis coupled electron transport"/>
    <property type="evidence" value="ECO:0007669"/>
    <property type="project" value="InterPro"/>
</dbReference>
<dbReference type="PANTHER" id="PTHR11993:SF10">
    <property type="entry name" value="NADH DEHYDROGENASE [UBIQUINONE] IRON-SULFUR PROTEIN 2, MITOCHONDRIAL"/>
    <property type="match status" value="1"/>
</dbReference>
<keyword evidence="10" id="KW-0793">Thylakoid</keyword>
<evidence type="ECO:0000259" key="11">
    <source>
        <dbReference type="Pfam" id="PF00346"/>
    </source>
</evidence>
<keyword evidence="7 10" id="KW-0618">Plastoquinone</keyword>
<dbReference type="PANTHER" id="PTHR11993">
    <property type="entry name" value="NADH-UBIQUINONE OXIDOREDUCTASE 49 KDA SUBUNIT"/>
    <property type="match status" value="1"/>
</dbReference>
<keyword evidence="10" id="KW-1278">Translocase</keyword>
<dbReference type="GO" id="GO:0051287">
    <property type="term" value="F:NAD binding"/>
    <property type="evidence" value="ECO:0007669"/>
    <property type="project" value="InterPro"/>
</dbReference>
<feature type="transmembrane region" description="Helical" evidence="10">
    <location>
        <begin position="163"/>
        <end position="184"/>
    </location>
</feature>
<comment type="catalytic activity">
    <reaction evidence="10">
        <text>a plastoquinone + NADPH + (n+1) H(+)(in) = a plastoquinol + NADP(+) + n H(+)(out)</text>
        <dbReference type="Rhea" id="RHEA:42612"/>
        <dbReference type="Rhea" id="RHEA-COMP:9561"/>
        <dbReference type="Rhea" id="RHEA-COMP:9562"/>
        <dbReference type="ChEBI" id="CHEBI:15378"/>
        <dbReference type="ChEBI" id="CHEBI:17757"/>
        <dbReference type="ChEBI" id="CHEBI:57783"/>
        <dbReference type="ChEBI" id="CHEBI:58349"/>
        <dbReference type="ChEBI" id="CHEBI:62192"/>
    </reaction>
</comment>
<dbReference type="InterPro" id="IPR029014">
    <property type="entry name" value="NiFe-Hase_large"/>
</dbReference>
<comment type="subunit">
    <text evidence="10">NDH is composed of at least 16 different subunits, 5 of which are encoded in the nucleus.</text>
</comment>
<keyword evidence="10" id="KW-0520">NAD</keyword>
<feature type="transmembrane region" description="Helical" evidence="10">
    <location>
        <begin position="130"/>
        <end position="156"/>
    </location>
</feature>
<keyword evidence="12" id="KW-0150">Chloroplast</keyword>
<comment type="similarity">
    <text evidence="3 10">Belongs to the complex I subunit 4L family.</text>
</comment>
<dbReference type="GeneID" id="43961432"/>